<dbReference type="EMBL" id="KF117716">
    <property type="protein sequence ID" value="AIA84974.1"/>
    <property type="molecule type" value="Genomic_DNA"/>
</dbReference>
<reference evidence="1" key="1">
    <citation type="journal article" date="2013" name="Environ. Microbiol.">
        <title>Seasonally variable intestinal metagenomes of the red palm weevil (Rhynchophorus ferrugineus).</title>
        <authorList>
            <person name="Jia S."/>
            <person name="Zhang X."/>
            <person name="Zhang G."/>
            <person name="Yin A."/>
            <person name="Zhang S."/>
            <person name="Li F."/>
            <person name="Wang L."/>
            <person name="Zhao D."/>
            <person name="Yun Q."/>
            <person name="Tala"/>
            <person name="Wang J."/>
            <person name="Sun G."/>
            <person name="Baabdullah M."/>
            <person name="Yu X."/>
            <person name="Hu S."/>
            <person name="Al-Mssallem I.S."/>
            <person name="Yu J."/>
        </authorList>
    </citation>
    <scope>NUCLEOTIDE SEQUENCE</scope>
</reference>
<sequence length="104" mass="12234">MTYGYQDRRGDWLTTESRRSMDYLLQNMGVNTVTLAVETMQAHTYSDNFDWQNEKMLTDSEVSKMIEYVHQNKAQVFLKPMIDVADGTWRAYINFLDHAEPCEP</sequence>
<dbReference type="AlphaFoldDB" id="A0A060BPX4"/>
<dbReference type="Pfam" id="PF22612">
    <property type="entry name" value="GH113"/>
    <property type="match status" value="1"/>
</dbReference>
<evidence type="ECO:0000313" key="1">
    <source>
        <dbReference type="EMBL" id="AIA84974.1"/>
    </source>
</evidence>
<proteinExistence type="predicted"/>
<name>A0A060BPX4_9MICO</name>
<feature type="non-terminal residue" evidence="1">
    <location>
        <position position="104"/>
    </location>
</feature>
<dbReference type="Gene3D" id="3.20.20.80">
    <property type="entry name" value="Glycosidases"/>
    <property type="match status" value="1"/>
</dbReference>
<dbReference type="InterPro" id="IPR055151">
    <property type="entry name" value="GH113"/>
</dbReference>
<protein>
    <submittedName>
        <fullName evidence="1">CAZy families GH113 protein</fullName>
    </submittedName>
</protein>
<organism evidence="1">
    <name type="scientific">uncultured Jonesia sp</name>
    <dbReference type="NCBI Taxonomy" id="1017339"/>
    <lineage>
        <taxon>Bacteria</taxon>
        <taxon>Bacillati</taxon>
        <taxon>Actinomycetota</taxon>
        <taxon>Actinomycetes</taxon>
        <taxon>Micrococcales</taxon>
        <taxon>Jonesiaceae</taxon>
        <taxon>Jonesia</taxon>
        <taxon>environmental samples</taxon>
    </lineage>
</organism>
<accession>A0A060BPX4</accession>